<evidence type="ECO:0000313" key="6">
    <source>
        <dbReference type="Proteomes" id="UP000367750"/>
    </source>
</evidence>
<dbReference type="PROSITE" id="PS00211">
    <property type="entry name" value="ABC_TRANSPORTER_1"/>
    <property type="match status" value="2"/>
</dbReference>
<dbReference type="InterPro" id="IPR003593">
    <property type="entry name" value="AAA+_ATPase"/>
</dbReference>
<proteinExistence type="predicted"/>
<organism evidence="5 6">
    <name type="scientific">Paenibacillus spiritus</name>
    <dbReference type="NCBI Taxonomy" id="2496557"/>
    <lineage>
        <taxon>Bacteria</taxon>
        <taxon>Bacillati</taxon>
        <taxon>Bacillota</taxon>
        <taxon>Bacilli</taxon>
        <taxon>Bacillales</taxon>
        <taxon>Paenibacillaceae</taxon>
        <taxon>Paenibacillus</taxon>
    </lineage>
</organism>
<name>A0A5J5GC83_9BACL</name>
<dbReference type="Gene3D" id="1.10.287.380">
    <property type="entry name" value="Valyl-tRNA synthetase, C-terminal domain"/>
    <property type="match status" value="1"/>
</dbReference>
<dbReference type="Gene3D" id="3.40.50.300">
    <property type="entry name" value="P-loop containing nucleotide triphosphate hydrolases"/>
    <property type="match status" value="2"/>
</dbReference>
<feature type="domain" description="ABC transporter" evidence="4">
    <location>
        <begin position="3"/>
        <end position="260"/>
    </location>
</feature>
<dbReference type="GO" id="GO:0005524">
    <property type="term" value="F:ATP binding"/>
    <property type="evidence" value="ECO:0007669"/>
    <property type="project" value="UniProtKB-KW"/>
</dbReference>
<dbReference type="RefSeq" id="WP_150457826.1">
    <property type="nucleotide sequence ID" value="NZ_VYKK01000008.1"/>
</dbReference>
<keyword evidence="1" id="KW-0547">Nucleotide-binding</keyword>
<dbReference type="AlphaFoldDB" id="A0A5J5GC83"/>
<dbReference type="Pfam" id="PF12848">
    <property type="entry name" value="ABC_tran_Xtn"/>
    <property type="match status" value="1"/>
</dbReference>
<dbReference type="SUPFAM" id="SSF52540">
    <property type="entry name" value="P-loop containing nucleoside triphosphate hydrolases"/>
    <property type="match status" value="2"/>
</dbReference>
<comment type="caution">
    <text evidence="5">The sequence shown here is derived from an EMBL/GenBank/DDBJ whole genome shotgun (WGS) entry which is preliminary data.</text>
</comment>
<reference evidence="5 6" key="1">
    <citation type="submission" date="2019-09" db="EMBL/GenBank/DDBJ databases">
        <title>Bacillus ochoae sp. nov., Paenibacillus whitsoniae sp. nov., Paenibacillus spiritus sp. nov. Isolated from the Mars Exploration Rover during spacecraft assembly.</title>
        <authorList>
            <person name="Seuylemezian A."/>
            <person name="Vaishampayan P."/>
        </authorList>
    </citation>
    <scope>NUCLEOTIDE SEQUENCE [LARGE SCALE GENOMIC DNA]</scope>
    <source>
        <strain evidence="5 6">MER_111</strain>
    </source>
</reference>
<dbReference type="PANTHER" id="PTHR42855:SF2">
    <property type="entry name" value="DRUG RESISTANCE ABC TRANSPORTER,ATP-BINDING PROTEIN"/>
    <property type="match status" value="1"/>
</dbReference>
<dbReference type="GO" id="GO:0003677">
    <property type="term" value="F:DNA binding"/>
    <property type="evidence" value="ECO:0007669"/>
    <property type="project" value="InterPro"/>
</dbReference>
<dbReference type="Proteomes" id="UP000367750">
    <property type="component" value="Unassembled WGS sequence"/>
</dbReference>
<dbReference type="FunFam" id="3.40.50.300:FF:000011">
    <property type="entry name" value="Putative ABC transporter ATP-binding component"/>
    <property type="match status" value="1"/>
</dbReference>
<evidence type="ECO:0000256" key="3">
    <source>
        <dbReference type="SAM" id="MobiDB-lite"/>
    </source>
</evidence>
<dbReference type="OrthoDB" id="9762369at2"/>
<dbReference type="InterPro" id="IPR017871">
    <property type="entry name" value="ABC_transporter-like_CS"/>
</dbReference>
<dbReference type="EMBL" id="VYKK01000008">
    <property type="protein sequence ID" value="KAA9005513.1"/>
    <property type="molecule type" value="Genomic_DNA"/>
</dbReference>
<sequence length="647" mass="71501">MMIQCQHVQKYHGAQLVLADVSFEVREGDKIGLIGRNGAGKSTLFRLLGGHDKPDSGLLAVRRGAVVGMLAQIQDESGSVLEMLRGSFAEPLSWQERMRAIEAEMAAGVPGDGDAAWNALLKEYGALQDRFEAAGGYEIEAEINRVAGGLGIGAEDYERPFASLSGGEKTKAALAALLLKRPDLLLLDEPTNHLDMAAIEWLERFLQEYAGTVVVVSHDRYFLDAVIGRVVELEDGEAAVYHTNYSGYQQEKEERLLQQFADYQEQQKRIKKMQESIKRLIEWGNNANPPNPSFHRRAASMQKALDRMVRVKRPQLERRAMDLKLSPESRSGERALTLERLGKSLGGRLLFAEASDGIRYGERVALLGGNGAGKSTLLRILLGEDTPDSGRCRIGSRIEIGYLAQEAVPDDGRQTVLGFFREQAGIEEGEARGRLARFLFFGPDVFKRVSQLSGGEWTRLRFAVLMYTKPNLLLLDEPTNHLDIDSREALEEALEEYTGTVLAVSHDRYFINRCFDRIWTIGDGRFAVYGGSYAYYKEKSAELAAKAAATESGSPRQNEREAAARPVASGAEAEPPARGGARQPKADTARMEADIAAAEARLEELDRQMASPEFASDAERLSTLHAEREEVQAGLDTLYDAWVTASR</sequence>
<dbReference type="InterPro" id="IPR051309">
    <property type="entry name" value="ABCF_ATPase"/>
</dbReference>
<dbReference type="InterPro" id="IPR037118">
    <property type="entry name" value="Val-tRNA_synth_C_sf"/>
</dbReference>
<feature type="compositionally biased region" description="Low complexity" evidence="3">
    <location>
        <begin position="570"/>
        <end position="582"/>
    </location>
</feature>
<dbReference type="PANTHER" id="PTHR42855">
    <property type="entry name" value="ABC TRANSPORTER ATP-BINDING SUBUNIT"/>
    <property type="match status" value="1"/>
</dbReference>
<dbReference type="CDD" id="cd03221">
    <property type="entry name" value="ABCF_EF-3"/>
    <property type="match status" value="2"/>
</dbReference>
<evidence type="ECO:0000256" key="1">
    <source>
        <dbReference type="ARBA" id="ARBA00022741"/>
    </source>
</evidence>
<dbReference type="InterPro" id="IPR027417">
    <property type="entry name" value="P-loop_NTPase"/>
</dbReference>
<feature type="region of interest" description="Disordered" evidence="3">
    <location>
        <begin position="548"/>
        <end position="590"/>
    </location>
</feature>
<protein>
    <submittedName>
        <fullName evidence="5">ABC-F family ATP-binding cassette domain-containing protein</fullName>
    </submittedName>
</protein>
<dbReference type="InterPro" id="IPR032781">
    <property type="entry name" value="ABC_tran_Xtn"/>
</dbReference>
<dbReference type="Pfam" id="PF16326">
    <property type="entry name" value="ABC_tran_CTD"/>
    <property type="match status" value="1"/>
</dbReference>
<evidence type="ECO:0000313" key="5">
    <source>
        <dbReference type="EMBL" id="KAA9005513.1"/>
    </source>
</evidence>
<dbReference type="NCBIfam" id="NF000355">
    <property type="entry name" value="ribo_prot_ABC_F"/>
    <property type="match status" value="1"/>
</dbReference>
<dbReference type="GO" id="GO:0016887">
    <property type="term" value="F:ATP hydrolysis activity"/>
    <property type="evidence" value="ECO:0007669"/>
    <property type="project" value="InterPro"/>
</dbReference>
<dbReference type="SMART" id="SM00382">
    <property type="entry name" value="AAA"/>
    <property type="match status" value="2"/>
</dbReference>
<feature type="domain" description="ABC transporter" evidence="4">
    <location>
        <begin position="336"/>
        <end position="548"/>
    </location>
</feature>
<dbReference type="Pfam" id="PF00005">
    <property type="entry name" value="ABC_tran"/>
    <property type="match status" value="2"/>
</dbReference>
<dbReference type="InterPro" id="IPR032524">
    <property type="entry name" value="ABC_tran_C"/>
</dbReference>
<gene>
    <name evidence="5" type="ORF">F4V43_08580</name>
</gene>
<evidence type="ECO:0000256" key="2">
    <source>
        <dbReference type="ARBA" id="ARBA00022840"/>
    </source>
</evidence>
<evidence type="ECO:0000259" key="4">
    <source>
        <dbReference type="PROSITE" id="PS50893"/>
    </source>
</evidence>
<dbReference type="InterPro" id="IPR003439">
    <property type="entry name" value="ABC_transporter-like_ATP-bd"/>
</dbReference>
<keyword evidence="2 5" id="KW-0067">ATP-binding</keyword>
<dbReference type="PROSITE" id="PS50893">
    <property type="entry name" value="ABC_TRANSPORTER_2"/>
    <property type="match status" value="2"/>
</dbReference>
<accession>A0A5J5GC83</accession>
<keyword evidence="6" id="KW-1185">Reference proteome</keyword>